<protein>
    <submittedName>
        <fullName evidence="1">Uncharacterized protein</fullName>
    </submittedName>
</protein>
<evidence type="ECO:0000313" key="1">
    <source>
        <dbReference type="EMBL" id="TNC22233.1"/>
    </source>
</evidence>
<organism evidence="1 2">
    <name type="scientific">Amycolatopsis alkalitolerans</name>
    <dbReference type="NCBI Taxonomy" id="2547244"/>
    <lineage>
        <taxon>Bacteria</taxon>
        <taxon>Bacillati</taxon>
        <taxon>Actinomycetota</taxon>
        <taxon>Actinomycetes</taxon>
        <taxon>Pseudonocardiales</taxon>
        <taxon>Pseudonocardiaceae</taxon>
        <taxon>Amycolatopsis</taxon>
    </lineage>
</organism>
<dbReference type="Proteomes" id="UP000305546">
    <property type="component" value="Unassembled WGS sequence"/>
</dbReference>
<dbReference type="AlphaFoldDB" id="A0A5C4LYQ1"/>
<proteinExistence type="predicted"/>
<keyword evidence="2" id="KW-1185">Reference proteome</keyword>
<dbReference type="InterPro" id="IPR016181">
    <property type="entry name" value="Acyl_CoA_acyltransferase"/>
</dbReference>
<evidence type="ECO:0000313" key="2">
    <source>
        <dbReference type="Proteomes" id="UP000305546"/>
    </source>
</evidence>
<dbReference type="OrthoDB" id="3680727at2"/>
<dbReference type="EMBL" id="VDFW01000028">
    <property type="protein sequence ID" value="TNC22233.1"/>
    <property type="molecule type" value="Genomic_DNA"/>
</dbReference>
<sequence length="215" mass="24201">MSPALPANPLSIELTVSHRRLWWHVAEEDEQPELWDVSADIWRIGLCPDDERHVADINLAVADLSGEQNLMDSVGLGEWALEFIAETVIEPGGRLHHDLERWITPGPPRLVVLRRITVSEPWRGHGLGGVLIASALRIMAPSGRLAACRVSPADFHCPGQDRMCAELASLRAGAMLERIGFRRWREVHIIDLRSPSLVDAGIDMMRQWWPHRNES</sequence>
<comment type="caution">
    <text evidence="1">The sequence shown here is derived from an EMBL/GenBank/DDBJ whole genome shotgun (WGS) entry which is preliminary data.</text>
</comment>
<dbReference type="RefSeq" id="WP_139099425.1">
    <property type="nucleotide sequence ID" value="NZ_VDFW01000028.1"/>
</dbReference>
<gene>
    <name evidence="1" type="ORF">FG385_26010</name>
</gene>
<accession>A0A5C4LYQ1</accession>
<name>A0A5C4LYQ1_9PSEU</name>
<reference evidence="1 2" key="1">
    <citation type="submission" date="2019-06" db="EMBL/GenBank/DDBJ databases">
        <title>Amycolatopsis alkalitolerans sp. nov., isolated from Gastrodia elata Blume.</title>
        <authorList>
            <person name="Narsing Rao M.P."/>
            <person name="Li W.J."/>
        </authorList>
    </citation>
    <scope>NUCLEOTIDE SEQUENCE [LARGE SCALE GENOMIC DNA]</scope>
    <source>
        <strain evidence="1 2">SYSUP0005</strain>
    </source>
</reference>
<dbReference type="SUPFAM" id="SSF55729">
    <property type="entry name" value="Acyl-CoA N-acyltransferases (Nat)"/>
    <property type="match status" value="1"/>
</dbReference>